<dbReference type="Proteomes" id="UP000556436">
    <property type="component" value="Unassembled WGS sequence"/>
</dbReference>
<protein>
    <submittedName>
        <fullName evidence="3">Uncharacterized protein</fullName>
    </submittedName>
</protein>
<feature type="transmembrane region" description="Helical" evidence="2">
    <location>
        <begin position="28"/>
        <end position="46"/>
    </location>
</feature>
<organism evidence="3 4">
    <name type="scientific">Streptomyces netropsis</name>
    <name type="common">Streptoverticillium netropsis</name>
    <dbReference type="NCBI Taxonomy" id="55404"/>
    <lineage>
        <taxon>Bacteria</taxon>
        <taxon>Bacillati</taxon>
        <taxon>Actinomycetota</taxon>
        <taxon>Actinomycetes</taxon>
        <taxon>Kitasatosporales</taxon>
        <taxon>Streptomycetaceae</taxon>
        <taxon>Streptomyces</taxon>
    </lineage>
</organism>
<keyword evidence="2" id="KW-0472">Membrane</keyword>
<sequence>MRSRPHPRPAYRNSLKSQGEQPTRTTSLVTLTLVLTVPAVMAAALLRPRSGGRRGR</sequence>
<reference evidence="3 4" key="1">
    <citation type="submission" date="2020-08" db="EMBL/GenBank/DDBJ databases">
        <title>Genomic Encyclopedia of Type Strains, Phase III (KMG-III): the genomes of soil and plant-associated and newly described type strains.</title>
        <authorList>
            <person name="Whitman W."/>
        </authorList>
    </citation>
    <scope>NUCLEOTIDE SEQUENCE [LARGE SCALE GENOMIC DNA]</scope>
    <source>
        <strain evidence="3 4">CECT 3265</strain>
    </source>
</reference>
<proteinExistence type="predicted"/>
<keyword evidence="4" id="KW-1185">Reference proteome</keyword>
<keyword evidence="2" id="KW-1133">Transmembrane helix</keyword>
<dbReference type="AlphaFoldDB" id="A0A7W7L8C5"/>
<accession>A0A7W7L8C5</accession>
<name>A0A7W7L8C5_STRNE</name>
<dbReference type="EMBL" id="JACHJG010000002">
    <property type="protein sequence ID" value="MBB4885447.1"/>
    <property type="molecule type" value="Genomic_DNA"/>
</dbReference>
<comment type="caution">
    <text evidence="3">The sequence shown here is derived from an EMBL/GenBank/DDBJ whole genome shotgun (WGS) entry which is preliminary data.</text>
</comment>
<dbReference type="RefSeq" id="WP_184731953.1">
    <property type="nucleotide sequence ID" value="NZ_BMRW01000011.1"/>
</dbReference>
<evidence type="ECO:0000256" key="2">
    <source>
        <dbReference type="SAM" id="Phobius"/>
    </source>
</evidence>
<gene>
    <name evidence="3" type="ORF">FHS38_001475</name>
</gene>
<evidence type="ECO:0000313" key="3">
    <source>
        <dbReference type="EMBL" id="MBB4885447.1"/>
    </source>
</evidence>
<evidence type="ECO:0000313" key="4">
    <source>
        <dbReference type="Proteomes" id="UP000556436"/>
    </source>
</evidence>
<evidence type="ECO:0000256" key="1">
    <source>
        <dbReference type="SAM" id="MobiDB-lite"/>
    </source>
</evidence>
<keyword evidence="2" id="KW-0812">Transmembrane</keyword>
<feature type="region of interest" description="Disordered" evidence="1">
    <location>
        <begin position="1"/>
        <end position="25"/>
    </location>
</feature>